<reference evidence="1 2" key="1">
    <citation type="submission" date="2018-01" db="EMBL/GenBank/DDBJ databases">
        <title>Co-occurrence of chitin degradation, pigmentation and bioactivity in marine Pseudoalteromonas.</title>
        <authorList>
            <person name="Paulsen S."/>
            <person name="Gram L."/>
            <person name="Machado H."/>
        </authorList>
    </citation>
    <scope>NUCLEOTIDE SEQUENCE [LARGE SCALE GENOMIC DNA]</scope>
    <source>
        <strain evidence="1 2">S3898</strain>
    </source>
</reference>
<dbReference type="InterPro" id="IPR003961">
    <property type="entry name" value="FN3_dom"/>
</dbReference>
<dbReference type="AlphaFoldDB" id="A0A4Q7ILQ6"/>
<protein>
    <recommendedName>
        <fullName evidence="3">Fibronectin type-III domain-containing protein</fullName>
    </recommendedName>
</protein>
<proteinExistence type="predicted"/>
<dbReference type="InterPro" id="IPR013783">
    <property type="entry name" value="Ig-like_fold"/>
</dbReference>
<dbReference type="Proteomes" id="UP000291338">
    <property type="component" value="Unassembled WGS sequence"/>
</dbReference>
<dbReference type="EMBL" id="PPSX01000047">
    <property type="protein sequence ID" value="RZQ52622.1"/>
    <property type="molecule type" value="Genomic_DNA"/>
</dbReference>
<dbReference type="InterPro" id="IPR036116">
    <property type="entry name" value="FN3_sf"/>
</dbReference>
<evidence type="ECO:0000313" key="1">
    <source>
        <dbReference type="EMBL" id="RZQ52622.1"/>
    </source>
</evidence>
<accession>A0A4Q7ILQ6</accession>
<evidence type="ECO:0000313" key="2">
    <source>
        <dbReference type="Proteomes" id="UP000291338"/>
    </source>
</evidence>
<dbReference type="SUPFAM" id="SSF49265">
    <property type="entry name" value="Fibronectin type III"/>
    <property type="match status" value="1"/>
</dbReference>
<gene>
    <name evidence="1" type="ORF">C1E23_13255</name>
</gene>
<dbReference type="CDD" id="cd00063">
    <property type="entry name" value="FN3"/>
    <property type="match status" value="1"/>
</dbReference>
<comment type="caution">
    <text evidence="1">The sequence shown here is derived from an EMBL/GenBank/DDBJ whole genome shotgun (WGS) entry which is preliminary data.</text>
</comment>
<organism evidence="1 2">
    <name type="scientific">Pseudoalteromonas phenolica</name>
    <dbReference type="NCBI Taxonomy" id="161398"/>
    <lineage>
        <taxon>Bacteria</taxon>
        <taxon>Pseudomonadati</taxon>
        <taxon>Pseudomonadota</taxon>
        <taxon>Gammaproteobacteria</taxon>
        <taxon>Alteromonadales</taxon>
        <taxon>Pseudoalteromonadaceae</taxon>
        <taxon>Pseudoalteromonas</taxon>
    </lineage>
</organism>
<name>A0A4Q7ILQ6_9GAMM</name>
<evidence type="ECO:0008006" key="3">
    <source>
        <dbReference type="Google" id="ProtNLM"/>
    </source>
</evidence>
<sequence length="440" mass="48987">MLSLTSINNLALANTEQFEQAYAPVMVGNITTFIPIEIKVPQTVLVSLKKSNSSYLLEWSPVSSADYYKVEQFVDGKWQSLALQLNSNKFTVSNLLSSEFRVTACNRYGCSETQKNNHLVDGGLTIEHFKVSSDIVRKGEAVTLSWSVKNVSQIRVESSDGKIYRDLQPNGRLQIRPEKFTSFNLVTSGFQQSKSMKTAIVVEQERKEIETPYTGYLEPLRNKGFDVISRTLLELPQGLVFSTHDEELGLVNKSGDVLWLIKLEGIVANRVTYNQDKNWINFSVSKLDNTGQSCAVDIATGHIEKCNDLQSPAIASPLLLKTVENGVAVTRVANIDMEGKLYLANVDTMRIEQTISLPPELKAQKITSNIAVIDGTSQFVMRVTDSKYAALSVTPVEDSTMCNSLSSCGDSLMKVFSSSNEEDNQSEKLELKIDWIKEHK</sequence>
<dbReference type="Gene3D" id="2.60.40.10">
    <property type="entry name" value="Immunoglobulins"/>
    <property type="match status" value="1"/>
</dbReference>